<evidence type="ECO:0000313" key="3">
    <source>
        <dbReference type="Proteomes" id="UP000007463"/>
    </source>
</evidence>
<dbReference type="AlphaFoldDB" id="F2IIH2"/>
<evidence type="ECO:0008006" key="4">
    <source>
        <dbReference type="Google" id="ProtNLM"/>
    </source>
</evidence>
<protein>
    <recommendedName>
        <fullName evidence="4">Late embryogenesis abundant protein 2</fullName>
    </recommendedName>
</protein>
<sequence precursor="true">MMLKIRFRFVLIILLLGAMGYTIYYFVQRQKFMNLIVPEFSKITLIKANLHSDTAFIEVDGIVINKAPYGMSIDSIVCELSLDGTQLVSTSQYVGLRLESGQSDSVQFSVNIPISHTRNKIQSLQGQDSTGVVLEAAIVYSGFKLPFVKSKKIEVPVPPQFKLIKTEKKELNLFKKELEVDLFLGIINDGKNLSLDIHDLQYELSIGNDLTTKGKFGKDISLRPQTSQVLKFPLDIKMKQPLKTIFKVLKDEDRLPFRLMISGYLDVGKMQRIPTVIFASGKLEIVNEQKKKAKKKAKREKKKEERQDRREGRKEARQEKREDRKKE</sequence>
<dbReference type="Gene3D" id="2.60.40.1820">
    <property type="match status" value="2"/>
</dbReference>
<evidence type="ECO:0000256" key="1">
    <source>
        <dbReference type="SAM" id="MobiDB-lite"/>
    </source>
</evidence>
<feature type="region of interest" description="Disordered" evidence="1">
    <location>
        <begin position="289"/>
        <end position="327"/>
    </location>
</feature>
<dbReference type="KEGG" id="fte:Fluta_2919"/>
<proteinExistence type="predicted"/>
<name>F2IIH2_FLUTR</name>
<keyword evidence="3" id="KW-1185">Reference proteome</keyword>
<dbReference type="Proteomes" id="UP000007463">
    <property type="component" value="Chromosome"/>
</dbReference>
<gene>
    <name evidence="2" type="ordered locus">Fluta_2919</name>
</gene>
<reference evidence="2 3" key="1">
    <citation type="journal article" date="2011" name="Stand. Genomic Sci.">
        <title>Complete genome sequence of the gliding freshwater bacterium Fluviicola taffensis type strain (RW262).</title>
        <authorList>
            <person name="Woyke T."/>
            <person name="Chertkov O."/>
            <person name="Lapidus A."/>
            <person name="Nolan M."/>
            <person name="Lucas S."/>
            <person name="Del Rio T.G."/>
            <person name="Tice H."/>
            <person name="Cheng J.F."/>
            <person name="Tapia R."/>
            <person name="Han C."/>
            <person name="Goodwin L."/>
            <person name="Pitluck S."/>
            <person name="Liolios K."/>
            <person name="Pagani I."/>
            <person name="Ivanova N."/>
            <person name="Huntemann M."/>
            <person name="Mavromatis K."/>
            <person name="Mikhailova N."/>
            <person name="Pati A."/>
            <person name="Chen A."/>
            <person name="Palaniappan K."/>
            <person name="Land M."/>
            <person name="Hauser L."/>
            <person name="Brambilla E.M."/>
            <person name="Rohde M."/>
            <person name="Mwirichia R."/>
            <person name="Sikorski J."/>
            <person name="Tindall B.J."/>
            <person name="Goker M."/>
            <person name="Bristow J."/>
            <person name="Eisen J.A."/>
            <person name="Markowitz V."/>
            <person name="Hugenholtz P."/>
            <person name="Klenk H.P."/>
            <person name="Kyrpides N.C."/>
        </authorList>
    </citation>
    <scope>NUCLEOTIDE SEQUENCE [LARGE SCALE GENOMIC DNA]</scope>
    <source>
        <strain evidence="3">DSM 16823 / RW262 / RW262</strain>
    </source>
</reference>
<dbReference type="HOGENOM" id="CLU_849294_0_0_10"/>
<dbReference type="SUPFAM" id="SSF117070">
    <property type="entry name" value="LEA14-like"/>
    <property type="match status" value="2"/>
</dbReference>
<feature type="compositionally biased region" description="Basic residues" evidence="1">
    <location>
        <begin position="291"/>
        <end position="301"/>
    </location>
</feature>
<dbReference type="STRING" id="755732.Fluta_2919"/>
<dbReference type="EMBL" id="CP002542">
    <property type="protein sequence ID" value="AEA44898.1"/>
    <property type="molecule type" value="Genomic_DNA"/>
</dbReference>
<feature type="compositionally biased region" description="Basic and acidic residues" evidence="1">
    <location>
        <begin position="302"/>
        <end position="327"/>
    </location>
</feature>
<dbReference type="RefSeq" id="WP_013687667.1">
    <property type="nucleotide sequence ID" value="NC_015321.1"/>
</dbReference>
<evidence type="ECO:0000313" key="2">
    <source>
        <dbReference type="EMBL" id="AEA44898.1"/>
    </source>
</evidence>
<reference evidence="3" key="2">
    <citation type="submission" date="2011-02" db="EMBL/GenBank/DDBJ databases">
        <title>The complete genome of Fluviicola taffensis DSM 16823.</title>
        <authorList>
            <consortium name="US DOE Joint Genome Institute (JGI-PGF)"/>
            <person name="Lucas S."/>
            <person name="Copeland A."/>
            <person name="Lapidus A."/>
            <person name="Bruce D."/>
            <person name="Goodwin L."/>
            <person name="Pitluck S."/>
            <person name="Kyrpides N."/>
            <person name="Mavromatis K."/>
            <person name="Ivanova N."/>
            <person name="Mikhailova N."/>
            <person name="Pagani I."/>
            <person name="Chertkov O."/>
            <person name="Detter J.C."/>
            <person name="Han C."/>
            <person name="Tapia R."/>
            <person name="Land M."/>
            <person name="Hauser L."/>
            <person name="Markowitz V."/>
            <person name="Cheng J.-F."/>
            <person name="Hugenholtz P."/>
            <person name="Woyke T."/>
            <person name="Wu D."/>
            <person name="Tindall B."/>
            <person name="Pomrenke H.G."/>
            <person name="Brambilla E."/>
            <person name="Klenk H.-P."/>
            <person name="Eisen J.A."/>
        </authorList>
    </citation>
    <scope>NUCLEOTIDE SEQUENCE [LARGE SCALE GENOMIC DNA]</scope>
    <source>
        <strain evidence="3">DSM 16823 / RW262 / RW262</strain>
    </source>
</reference>
<accession>F2IIH2</accession>
<organism evidence="2 3">
    <name type="scientific">Fluviicola taffensis (strain DSM 16823 / NCIMB 13979 / RW262)</name>
    <dbReference type="NCBI Taxonomy" id="755732"/>
    <lineage>
        <taxon>Bacteria</taxon>
        <taxon>Pseudomonadati</taxon>
        <taxon>Bacteroidota</taxon>
        <taxon>Flavobacteriia</taxon>
        <taxon>Flavobacteriales</taxon>
        <taxon>Crocinitomicaceae</taxon>
        <taxon>Fluviicola</taxon>
    </lineage>
</organism>
<dbReference type="OrthoDB" id="892296at2"/>